<dbReference type="FunFam" id="3.40.50.200:FF:000015">
    <property type="entry name" value="Tripeptidyl peptidase A"/>
    <property type="match status" value="1"/>
</dbReference>
<dbReference type="OrthoDB" id="409122at2759"/>
<dbReference type="InterPro" id="IPR030400">
    <property type="entry name" value="Sedolisin_dom"/>
</dbReference>
<keyword evidence="5" id="KW-0964">Secreted</keyword>
<evidence type="ECO:0000313" key="19">
    <source>
        <dbReference type="Proteomes" id="UP000799429"/>
    </source>
</evidence>
<evidence type="ECO:0000256" key="4">
    <source>
        <dbReference type="ARBA" id="ARBA00012462"/>
    </source>
</evidence>
<organism evidence="18 19">
    <name type="scientific">Patellaria atrata CBS 101060</name>
    <dbReference type="NCBI Taxonomy" id="1346257"/>
    <lineage>
        <taxon>Eukaryota</taxon>
        <taxon>Fungi</taxon>
        <taxon>Dikarya</taxon>
        <taxon>Ascomycota</taxon>
        <taxon>Pezizomycotina</taxon>
        <taxon>Dothideomycetes</taxon>
        <taxon>Dothideomycetes incertae sedis</taxon>
        <taxon>Patellariales</taxon>
        <taxon>Patellariaceae</taxon>
        <taxon>Patellaria</taxon>
    </lineage>
</organism>
<evidence type="ECO:0000256" key="5">
    <source>
        <dbReference type="ARBA" id="ARBA00022525"/>
    </source>
</evidence>
<feature type="active site" description="Charge relay system" evidence="15">
    <location>
        <position position="291"/>
    </location>
</feature>
<evidence type="ECO:0000313" key="18">
    <source>
        <dbReference type="EMBL" id="KAF2840230.1"/>
    </source>
</evidence>
<feature type="domain" description="Peptidase S53" evidence="17">
    <location>
        <begin position="211"/>
        <end position="599"/>
    </location>
</feature>
<feature type="binding site" evidence="15">
    <location>
        <position position="579"/>
    </location>
    <ligand>
        <name>Ca(2+)</name>
        <dbReference type="ChEBI" id="CHEBI:29108"/>
    </ligand>
</feature>
<keyword evidence="13" id="KW-0865">Zymogen</keyword>
<keyword evidence="8 16" id="KW-0732">Signal</keyword>
<comment type="subcellular location">
    <subcellularLocation>
        <location evidence="3">Secreted</location>
        <location evidence="3">Extracellular space</location>
    </subcellularLocation>
</comment>
<dbReference type="CDD" id="cd11377">
    <property type="entry name" value="Pro-peptidase_S53"/>
    <property type="match status" value="1"/>
</dbReference>
<dbReference type="GO" id="GO:0008240">
    <property type="term" value="F:tripeptidyl-peptidase activity"/>
    <property type="evidence" value="ECO:0007669"/>
    <property type="project" value="UniProtKB-EC"/>
</dbReference>
<evidence type="ECO:0000256" key="9">
    <source>
        <dbReference type="ARBA" id="ARBA00022801"/>
    </source>
</evidence>
<evidence type="ECO:0000256" key="1">
    <source>
        <dbReference type="ARBA" id="ARBA00001910"/>
    </source>
</evidence>
<evidence type="ECO:0000256" key="8">
    <source>
        <dbReference type="ARBA" id="ARBA00022729"/>
    </source>
</evidence>
<dbReference type="PANTHER" id="PTHR14218">
    <property type="entry name" value="PROTEASE S8 TRIPEPTIDYL PEPTIDASE I CLN2"/>
    <property type="match status" value="1"/>
</dbReference>
<keyword evidence="10 15" id="KW-0720">Serine protease</keyword>
<evidence type="ECO:0000256" key="11">
    <source>
        <dbReference type="ARBA" id="ARBA00022837"/>
    </source>
</evidence>
<reference evidence="18" key="1">
    <citation type="journal article" date="2020" name="Stud. Mycol.">
        <title>101 Dothideomycetes genomes: a test case for predicting lifestyles and emergence of pathogens.</title>
        <authorList>
            <person name="Haridas S."/>
            <person name="Albert R."/>
            <person name="Binder M."/>
            <person name="Bloem J."/>
            <person name="Labutti K."/>
            <person name="Salamov A."/>
            <person name="Andreopoulos B."/>
            <person name="Baker S."/>
            <person name="Barry K."/>
            <person name="Bills G."/>
            <person name="Bluhm B."/>
            <person name="Cannon C."/>
            <person name="Castanera R."/>
            <person name="Culley D."/>
            <person name="Daum C."/>
            <person name="Ezra D."/>
            <person name="Gonzalez J."/>
            <person name="Henrissat B."/>
            <person name="Kuo A."/>
            <person name="Liang C."/>
            <person name="Lipzen A."/>
            <person name="Lutzoni F."/>
            <person name="Magnuson J."/>
            <person name="Mondo S."/>
            <person name="Nolan M."/>
            <person name="Ohm R."/>
            <person name="Pangilinan J."/>
            <person name="Park H.-J."/>
            <person name="Ramirez L."/>
            <person name="Alfaro M."/>
            <person name="Sun H."/>
            <person name="Tritt A."/>
            <person name="Yoshinaga Y."/>
            <person name="Zwiers L.-H."/>
            <person name="Turgeon B."/>
            <person name="Goodwin S."/>
            <person name="Spatafora J."/>
            <person name="Crous P."/>
            <person name="Grigoriev I."/>
        </authorList>
    </citation>
    <scope>NUCLEOTIDE SEQUENCE</scope>
    <source>
        <strain evidence="18">CBS 101060</strain>
    </source>
</reference>
<dbReference type="GO" id="GO:0004252">
    <property type="term" value="F:serine-type endopeptidase activity"/>
    <property type="evidence" value="ECO:0007669"/>
    <property type="project" value="UniProtKB-UniRule"/>
</dbReference>
<comment type="caution">
    <text evidence="18">The sequence shown here is derived from an EMBL/GenBank/DDBJ whole genome shotgun (WGS) entry which is preliminary data.</text>
</comment>
<dbReference type="InterPro" id="IPR015366">
    <property type="entry name" value="S53_propep"/>
</dbReference>
<sequence length="610" mass="66763">MRSYTIVGGLLSLAAIVSGRTSSSDIREPFEALRSTPEGWHKVGTPDPNKRLHFRIGVTQSNLDLFEQTLYDVSTPDHPKYGQHLKSHQIKELLRPSEDATASIKEWLSDSDISAEDIEDDGDWINFVATVAQAEKMMDTTFNIYESSIRKNLRKVRTLHYSIPGKLHKYIDLIQPTTRFQHITPQREFILGHDVLGMAGAVNVSASCNTTITPTCLRDLYNVKGFTPSANSSGFLGVNGFLEQYARYEDLALFLRDYAPEAVGANFSFTSVNGGVLPQDSPENSVEANLDIDYTVSLSYPIPNTYYSTAGRGPLVPDLDQPTQEDNANEPYLEFFTYLSNLPDNELPQTLTTSYGEDEQSVPASYARRVCNLIGQLGARGVSVIFASGDTGVGSACQTNDGRNTTRFLPIFPAACPFVTSVGGTYRVNPEQAIYFSSGGFSDVFPRPSYQDAAVKKYLSILGDRWEGLYNPDGRGFPDLAAQGQGYRVVDKRRVISVGGTSASAPTVAAIISRISAARIQVGKPPLGFLNPWIYSKGFKGLTDIVNGGSRGCTGQSIYSGLPAPYVPYASWNATEGWDPVTGYGTPDFQKLLELADAAPGRLRYGRTRQ</sequence>
<evidence type="ECO:0000256" key="3">
    <source>
        <dbReference type="ARBA" id="ARBA00004239"/>
    </source>
</evidence>
<feature type="signal peptide" evidence="16">
    <location>
        <begin position="1"/>
        <end position="19"/>
    </location>
</feature>
<evidence type="ECO:0000256" key="2">
    <source>
        <dbReference type="ARBA" id="ARBA00002451"/>
    </source>
</evidence>
<dbReference type="GO" id="GO:0006508">
    <property type="term" value="P:proteolysis"/>
    <property type="evidence" value="ECO:0007669"/>
    <property type="project" value="UniProtKB-KW"/>
</dbReference>
<dbReference type="InterPro" id="IPR000209">
    <property type="entry name" value="Peptidase_S8/S53_dom"/>
</dbReference>
<comment type="catalytic activity">
    <reaction evidence="1">
        <text>Release of an N-terminal tripeptide from a polypeptide.</text>
        <dbReference type="EC" id="3.4.14.10"/>
    </reaction>
</comment>
<dbReference type="GO" id="GO:0005576">
    <property type="term" value="C:extracellular region"/>
    <property type="evidence" value="ECO:0007669"/>
    <property type="project" value="UniProtKB-SubCell"/>
</dbReference>
<dbReference type="AlphaFoldDB" id="A0A9P4SEC4"/>
<keyword evidence="7 15" id="KW-0479">Metal-binding</keyword>
<dbReference type="EMBL" id="MU006093">
    <property type="protein sequence ID" value="KAF2840230.1"/>
    <property type="molecule type" value="Genomic_DNA"/>
</dbReference>
<protein>
    <recommendedName>
        <fullName evidence="4">tripeptidyl-peptidase II</fullName>
        <ecNumber evidence="4">3.4.14.10</ecNumber>
    </recommendedName>
</protein>
<feature type="active site" description="Charge relay system" evidence="15">
    <location>
        <position position="287"/>
    </location>
</feature>
<dbReference type="SMART" id="SM00944">
    <property type="entry name" value="Pro-kuma_activ"/>
    <property type="match status" value="1"/>
</dbReference>
<feature type="binding site" evidence="15">
    <location>
        <position position="545"/>
    </location>
    <ligand>
        <name>Ca(2+)</name>
        <dbReference type="ChEBI" id="CHEBI:29108"/>
    </ligand>
</feature>
<feature type="binding site" evidence="15">
    <location>
        <position position="544"/>
    </location>
    <ligand>
        <name>Ca(2+)</name>
        <dbReference type="ChEBI" id="CHEBI:29108"/>
    </ligand>
</feature>
<evidence type="ECO:0000256" key="12">
    <source>
        <dbReference type="ARBA" id="ARBA00023026"/>
    </source>
</evidence>
<dbReference type="InterPro" id="IPR050819">
    <property type="entry name" value="Tripeptidyl-peptidase_I"/>
</dbReference>
<evidence type="ECO:0000256" key="15">
    <source>
        <dbReference type="PROSITE-ProRule" id="PRU01032"/>
    </source>
</evidence>
<accession>A0A9P4SEC4</accession>
<keyword evidence="11 15" id="KW-0106">Calcium</keyword>
<dbReference type="SUPFAM" id="SSF54897">
    <property type="entry name" value="Protease propeptides/inhibitors"/>
    <property type="match status" value="1"/>
</dbReference>
<dbReference type="GO" id="GO:0046872">
    <property type="term" value="F:metal ion binding"/>
    <property type="evidence" value="ECO:0007669"/>
    <property type="project" value="UniProtKB-UniRule"/>
</dbReference>
<gene>
    <name evidence="18" type="ORF">M501DRAFT_932072</name>
</gene>
<dbReference type="Pfam" id="PF00082">
    <property type="entry name" value="Peptidase_S8"/>
    <property type="match status" value="1"/>
</dbReference>
<name>A0A9P4SEC4_9PEZI</name>
<evidence type="ECO:0000256" key="7">
    <source>
        <dbReference type="ARBA" id="ARBA00022723"/>
    </source>
</evidence>
<dbReference type="CDD" id="cd04056">
    <property type="entry name" value="Peptidases_S53"/>
    <property type="match status" value="1"/>
</dbReference>
<dbReference type="EC" id="3.4.14.10" evidence="4"/>
<keyword evidence="14" id="KW-0325">Glycoprotein</keyword>
<feature type="binding site" evidence="15">
    <location>
        <position position="577"/>
    </location>
    <ligand>
        <name>Ca(2+)</name>
        <dbReference type="ChEBI" id="CHEBI:29108"/>
    </ligand>
</feature>
<comment type="cofactor">
    <cofactor evidence="15">
        <name>Ca(2+)</name>
        <dbReference type="ChEBI" id="CHEBI:29108"/>
    </cofactor>
    <text evidence="15">Binds 1 Ca(2+) ion per subunit.</text>
</comment>
<evidence type="ECO:0000256" key="14">
    <source>
        <dbReference type="ARBA" id="ARBA00023180"/>
    </source>
</evidence>
<dbReference type="InterPro" id="IPR036852">
    <property type="entry name" value="Peptidase_S8/S53_dom_sf"/>
</dbReference>
<dbReference type="Gene3D" id="3.40.50.200">
    <property type="entry name" value="Peptidase S8/S53 domain"/>
    <property type="match status" value="1"/>
</dbReference>
<keyword evidence="12" id="KW-0843">Virulence</keyword>
<evidence type="ECO:0000256" key="16">
    <source>
        <dbReference type="SAM" id="SignalP"/>
    </source>
</evidence>
<dbReference type="SUPFAM" id="SSF52743">
    <property type="entry name" value="Subtilisin-like"/>
    <property type="match status" value="1"/>
</dbReference>
<evidence type="ECO:0000256" key="6">
    <source>
        <dbReference type="ARBA" id="ARBA00022670"/>
    </source>
</evidence>
<dbReference type="PROSITE" id="PS51695">
    <property type="entry name" value="SEDOLISIN"/>
    <property type="match status" value="1"/>
</dbReference>
<dbReference type="Pfam" id="PF09286">
    <property type="entry name" value="Pro-kuma_activ"/>
    <property type="match status" value="1"/>
</dbReference>
<dbReference type="PANTHER" id="PTHR14218:SF35">
    <property type="entry name" value="PEPTIDASE S53 DOMAIN-CONTAINING PROTEIN"/>
    <property type="match status" value="1"/>
</dbReference>
<keyword evidence="19" id="KW-1185">Reference proteome</keyword>
<keyword evidence="6 15" id="KW-0645">Protease</keyword>
<keyword evidence="9 15" id="KW-0378">Hydrolase</keyword>
<comment type="function">
    <text evidence="2">Secreted tripeptidyl-peptidase which degrades proteins at acidic pHs and is involved in virulence.</text>
</comment>
<proteinExistence type="predicted"/>
<evidence type="ECO:0000256" key="10">
    <source>
        <dbReference type="ARBA" id="ARBA00022825"/>
    </source>
</evidence>
<evidence type="ECO:0000256" key="13">
    <source>
        <dbReference type="ARBA" id="ARBA00023145"/>
    </source>
</evidence>
<dbReference type="Proteomes" id="UP000799429">
    <property type="component" value="Unassembled WGS sequence"/>
</dbReference>
<feature type="active site" description="Charge relay system" evidence="15">
    <location>
        <position position="502"/>
    </location>
</feature>
<feature type="chain" id="PRO_5040218669" description="tripeptidyl-peptidase II" evidence="16">
    <location>
        <begin position="20"/>
        <end position="610"/>
    </location>
</feature>
<evidence type="ECO:0000259" key="17">
    <source>
        <dbReference type="PROSITE" id="PS51695"/>
    </source>
</evidence>